<dbReference type="AlphaFoldDB" id="A0A1C7P8F4"/>
<gene>
    <name evidence="3" type="ORF">ADU59_00670</name>
</gene>
<dbReference type="InterPro" id="IPR011234">
    <property type="entry name" value="Fumarylacetoacetase-like_C"/>
</dbReference>
<dbReference type="SUPFAM" id="SSF56529">
    <property type="entry name" value="FAH"/>
    <property type="match status" value="1"/>
</dbReference>
<geneLocation type="plasmid" evidence="4">
    <name>pf5.1a</name>
</geneLocation>
<dbReference type="Proteomes" id="UP000093111">
    <property type="component" value="Plasmid pF5.1a"/>
</dbReference>
<dbReference type="RefSeq" id="WP_068950729.1">
    <property type="nucleotide sequence ID" value="NZ_CM004502.1"/>
</dbReference>
<keyword evidence="3" id="KW-0614">Plasmid</keyword>
<dbReference type="PANTHER" id="PTHR11820">
    <property type="entry name" value="ACYLPYRUVASE"/>
    <property type="match status" value="1"/>
</dbReference>
<comment type="caution">
    <text evidence="3">The sequence shown here is derived from an EMBL/GenBank/DDBJ whole genome shotgun (WGS) entry which is preliminary data.</text>
</comment>
<dbReference type="PANTHER" id="PTHR11820:SF90">
    <property type="entry name" value="FLUTATHIONE S-TRANSFERASE"/>
    <property type="match status" value="1"/>
</dbReference>
<evidence type="ECO:0000313" key="4">
    <source>
        <dbReference type="Proteomes" id="UP000093111"/>
    </source>
</evidence>
<dbReference type="OrthoDB" id="5197601at2"/>
<dbReference type="GO" id="GO:0046872">
    <property type="term" value="F:metal ion binding"/>
    <property type="evidence" value="ECO:0007669"/>
    <property type="project" value="UniProtKB-KW"/>
</dbReference>
<keyword evidence="4" id="KW-1185">Reference proteome</keyword>
<accession>A0A1C7P8F4</accession>
<organism evidence="3 4">
    <name type="scientific">Pararhizobium polonicum</name>
    <dbReference type="NCBI Taxonomy" id="1612624"/>
    <lineage>
        <taxon>Bacteria</taxon>
        <taxon>Pseudomonadati</taxon>
        <taxon>Pseudomonadota</taxon>
        <taxon>Alphaproteobacteria</taxon>
        <taxon>Hyphomicrobiales</taxon>
        <taxon>Rhizobiaceae</taxon>
        <taxon>Rhizobium/Agrobacterium group</taxon>
        <taxon>Pararhizobium</taxon>
    </lineage>
</organism>
<dbReference type="InterPro" id="IPR036663">
    <property type="entry name" value="Fumarylacetoacetase_C_sf"/>
</dbReference>
<dbReference type="GO" id="GO:0018773">
    <property type="term" value="F:acetylpyruvate hydrolase activity"/>
    <property type="evidence" value="ECO:0007669"/>
    <property type="project" value="TreeGrafter"/>
</dbReference>
<reference evidence="3 4" key="1">
    <citation type="journal article" date="2016" name="Syst. Appl. Microbiol.">
        <title>Pararhizobium polonicum sp. nov. isolated from tumors on stone fruit rootstocks.</title>
        <authorList>
            <person name="Pulawska J."/>
            <person name="Kuzmanovic N."/>
            <person name="Willems A."/>
            <person name="Pothier J.F."/>
        </authorList>
    </citation>
    <scope>NUCLEOTIDE SEQUENCE [LARGE SCALE GENOMIC DNA]</scope>
    <source>
        <strain evidence="3 4">F5.1</strain>
        <plasmid evidence="3">pF5.1a</plasmid>
    </source>
</reference>
<name>A0A1C7P8F4_9HYPH</name>
<dbReference type="EMBL" id="LGLV01000001">
    <property type="protein sequence ID" value="OBZ97559.1"/>
    <property type="molecule type" value="Genomic_DNA"/>
</dbReference>
<keyword evidence="1" id="KW-0479">Metal-binding</keyword>
<dbReference type="Pfam" id="PF01557">
    <property type="entry name" value="FAA_hydrolase"/>
    <property type="match status" value="1"/>
</dbReference>
<evidence type="ECO:0000259" key="2">
    <source>
        <dbReference type="Pfam" id="PF01557"/>
    </source>
</evidence>
<proteinExistence type="predicted"/>
<dbReference type="Gene3D" id="3.90.850.10">
    <property type="entry name" value="Fumarylacetoacetase-like, C-terminal domain"/>
    <property type="match status" value="1"/>
</dbReference>
<evidence type="ECO:0000256" key="1">
    <source>
        <dbReference type="ARBA" id="ARBA00022723"/>
    </source>
</evidence>
<protein>
    <submittedName>
        <fullName evidence="3">Fumarylacetoacetase</fullName>
    </submittedName>
</protein>
<evidence type="ECO:0000313" key="3">
    <source>
        <dbReference type="EMBL" id="OBZ97559.1"/>
    </source>
</evidence>
<feature type="domain" description="Fumarylacetoacetase-like C-terminal" evidence="2">
    <location>
        <begin position="36"/>
        <end position="231"/>
    </location>
</feature>
<sequence>MTDTLTQEAAAYFFPPTDMPSIPVLGEHSRYPVRRIFCVGRNYADHAKEMGVEVDREAPFYFTKSPFSIVESGTTVPYPSGTADYHYEMELVIALGAPARNVAVADAGGAVFGYATGLDMTRRDLQLAAREKQRPWDLGKDFEKSAIIGPITRSDCFAVREQIIQLNLNGARRQEARLSDLVWTVEELISHLSRYYELGPGDLIYTGTPAGVGAVVSGDTIRGEIEGLEPVELAVGDAK</sequence>
<dbReference type="PATRIC" id="fig|1612624.7.peg.140"/>